<keyword evidence="3" id="KW-1185">Reference proteome</keyword>
<dbReference type="EMBL" id="JBHTLD010000165">
    <property type="protein sequence ID" value="MFD1187690.1"/>
    <property type="molecule type" value="Genomic_DNA"/>
</dbReference>
<evidence type="ECO:0000256" key="1">
    <source>
        <dbReference type="SAM" id="SignalP"/>
    </source>
</evidence>
<evidence type="ECO:0000313" key="3">
    <source>
        <dbReference type="Proteomes" id="UP001597094"/>
    </source>
</evidence>
<organism evidence="2 3">
    <name type="scientific">Pontibacter rugosus</name>
    <dbReference type="NCBI Taxonomy" id="1745966"/>
    <lineage>
        <taxon>Bacteria</taxon>
        <taxon>Pseudomonadati</taxon>
        <taxon>Bacteroidota</taxon>
        <taxon>Cytophagia</taxon>
        <taxon>Cytophagales</taxon>
        <taxon>Hymenobacteraceae</taxon>
        <taxon>Pontibacter</taxon>
    </lineage>
</organism>
<comment type="caution">
    <text evidence="2">The sequence shown here is derived from an EMBL/GenBank/DDBJ whole genome shotgun (WGS) entry which is preliminary data.</text>
</comment>
<sequence length="171" mass="19117">MRIKNFIYYFLLLLSVSTLVSCSDDDDEEPTPEPTKTELLVDSQWKGDRVFINKINLKDFPGVGSNAQTFESLRLNFQEDKTFIATFNYDGQERNLEGTWEFNADQTKLTMGAFGEVDVDRLTADNFDVSTTINTNNAAAIAGVFGVDASVILAYLRAGALDTEMRFVKAN</sequence>
<protein>
    <submittedName>
        <fullName evidence="2">Uncharacterized protein</fullName>
    </submittedName>
</protein>
<dbReference type="RefSeq" id="WP_377529783.1">
    <property type="nucleotide sequence ID" value="NZ_JBHTLD010000165.1"/>
</dbReference>
<accession>A0ABW3STJ8</accession>
<reference evidence="3" key="1">
    <citation type="journal article" date="2019" name="Int. J. Syst. Evol. Microbiol.">
        <title>The Global Catalogue of Microorganisms (GCM) 10K type strain sequencing project: providing services to taxonomists for standard genome sequencing and annotation.</title>
        <authorList>
            <consortium name="The Broad Institute Genomics Platform"/>
            <consortium name="The Broad Institute Genome Sequencing Center for Infectious Disease"/>
            <person name="Wu L."/>
            <person name="Ma J."/>
        </authorList>
    </citation>
    <scope>NUCLEOTIDE SEQUENCE [LARGE SCALE GENOMIC DNA]</scope>
    <source>
        <strain evidence="3">JCM 31319</strain>
    </source>
</reference>
<gene>
    <name evidence="2" type="ORF">ACFQ2O_15850</name>
</gene>
<evidence type="ECO:0000313" key="2">
    <source>
        <dbReference type="EMBL" id="MFD1187690.1"/>
    </source>
</evidence>
<dbReference type="PROSITE" id="PS51257">
    <property type="entry name" value="PROKAR_LIPOPROTEIN"/>
    <property type="match status" value="1"/>
</dbReference>
<name>A0ABW3STJ8_9BACT</name>
<dbReference type="Proteomes" id="UP001597094">
    <property type="component" value="Unassembled WGS sequence"/>
</dbReference>
<feature type="signal peptide" evidence="1">
    <location>
        <begin position="1"/>
        <end position="22"/>
    </location>
</feature>
<feature type="chain" id="PRO_5046715081" evidence="1">
    <location>
        <begin position="23"/>
        <end position="171"/>
    </location>
</feature>
<keyword evidence="1" id="KW-0732">Signal</keyword>
<proteinExistence type="predicted"/>